<dbReference type="STRING" id="378806.STAUR_4215"/>
<evidence type="ECO:0000256" key="2">
    <source>
        <dbReference type="SAM" id="SignalP"/>
    </source>
</evidence>
<feature type="chain" id="PRO_5003169689" description="Outer membrane protein beta-barrel domain-containing protein" evidence="2">
    <location>
        <begin position="19"/>
        <end position="457"/>
    </location>
</feature>
<protein>
    <recommendedName>
        <fullName evidence="5">Outer membrane protein beta-barrel domain-containing protein</fullName>
    </recommendedName>
</protein>
<evidence type="ECO:0000313" key="3">
    <source>
        <dbReference type="EMBL" id="ADO71997.1"/>
    </source>
</evidence>
<evidence type="ECO:0000313" key="4">
    <source>
        <dbReference type="Proteomes" id="UP000001351"/>
    </source>
</evidence>
<dbReference type="KEGG" id="sur:STAUR_4215"/>
<dbReference type="AlphaFoldDB" id="E3FQW4"/>
<keyword evidence="4" id="KW-1185">Reference proteome</keyword>
<sequence length="457" mass="48667">MRPALLLLALVFPLATLAASPEVSFSPTRVVLGEDHLVEVEVRVASDAGPVRAAASSGTFAEPVVEGGPKRTFRWSPPDVRYPLAAILVFWVDTPQGPPEATVIRVPLVGRTTLPITTDRGASVEIEIAGRLFGPIQADRRGKARIPVEVPPGEKEARVLATRGKLKTTRTVPLDVPPHWPLVAWLSPQPMPPEGGWLGVAGVDSTDTSPLELKPQGATVEPAPHGAPWVYRVTPLPGAETVSVAVRRHKAQAQAQVQVGQPPPPPEPPPTPPEPLPLPPPEPPPAPSRVRRGVALHLLAGAFFAEGSNQGPLVALGLSYPLPFWGQRLSLEAEAGVRRIALTVTLENQGELRSRVLAAPVLASARLTLLEGGAFALHGRVGGGLLPFQHDVSSNFQSGFQEGKLSAMAFVSAQAAYRFGHWSALLEPRWEHGPVRTPRLDAKLGGIAFTLGVRYEP</sequence>
<dbReference type="HOGENOM" id="CLU_598287_0_0_7"/>
<accession>E3FQW4</accession>
<feature type="region of interest" description="Disordered" evidence="1">
    <location>
        <begin position="248"/>
        <end position="289"/>
    </location>
</feature>
<dbReference type="eggNOG" id="ENOG5032K50">
    <property type="taxonomic scope" value="Bacteria"/>
</dbReference>
<name>E3FQW4_STIAD</name>
<dbReference type="RefSeq" id="WP_013376122.1">
    <property type="nucleotide sequence ID" value="NC_014623.1"/>
</dbReference>
<dbReference type="OrthoDB" id="5380354at2"/>
<feature type="signal peptide" evidence="2">
    <location>
        <begin position="1"/>
        <end position="18"/>
    </location>
</feature>
<keyword evidence="2" id="KW-0732">Signal</keyword>
<dbReference type="EMBL" id="CP002271">
    <property type="protein sequence ID" value="ADO71997.1"/>
    <property type="molecule type" value="Genomic_DNA"/>
</dbReference>
<feature type="compositionally biased region" description="Pro residues" evidence="1">
    <location>
        <begin position="261"/>
        <end position="287"/>
    </location>
</feature>
<evidence type="ECO:0000256" key="1">
    <source>
        <dbReference type="SAM" id="MobiDB-lite"/>
    </source>
</evidence>
<gene>
    <name evidence="3" type="ordered locus">STAUR_4215</name>
</gene>
<evidence type="ECO:0008006" key="5">
    <source>
        <dbReference type="Google" id="ProtNLM"/>
    </source>
</evidence>
<dbReference type="Proteomes" id="UP000001351">
    <property type="component" value="Chromosome"/>
</dbReference>
<reference evidence="3 4" key="1">
    <citation type="journal article" date="2011" name="Mol. Biol. Evol.">
        <title>Comparative genomic analysis of fruiting body formation in Myxococcales.</title>
        <authorList>
            <person name="Huntley S."/>
            <person name="Hamann N."/>
            <person name="Wegener-Feldbrugge S."/>
            <person name="Treuner-Lange A."/>
            <person name="Kube M."/>
            <person name="Reinhardt R."/>
            <person name="Klages S."/>
            <person name="Muller R."/>
            <person name="Ronning C.M."/>
            <person name="Nierman W.C."/>
            <person name="Sogaard-Andersen L."/>
        </authorList>
    </citation>
    <scope>NUCLEOTIDE SEQUENCE [LARGE SCALE GENOMIC DNA]</scope>
    <source>
        <strain evidence="3 4">DW4/3-1</strain>
    </source>
</reference>
<proteinExistence type="predicted"/>
<organism evidence="3 4">
    <name type="scientific">Stigmatella aurantiaca (strain DW4/3-1)</name>
    <dbReference type="NCBI Taxonomy" id="378806"/>
    <lineage>
        <taxon>Bacteria</taxon>
        <taxon>Pseudomonadati</taxon>
        <taxon>Myxococcota</taxon>
        <taxon>Myxococcia</taxon>
        <taxon>Myxococcales</taxon>
        <taxon>Cystobacterineae</taxon>
        <taxon>Archangiaceae</taxon>
        <taxon>Stigmatella</taxon>
    </lineage>
</organism>